<dbReference type="AlphaFoldDB" id="A0A8J2WVY6"/>
<dbReference type="Proteomes" id="UP000789595">
    <property type="component" value="Unassembled WGS sequence"/>
</dbReference>
<protein>
    <recommendedName>
        <fullName evidence="3">Thioredoxin domain-containing protein</fullName>
    </recommendedName>
</protein>
<reference evidence="4" key="1">
    <citation type="submission" date="2021-11" db="EMBL/GenBank/DDBJ databases">
        <authorList>
            <consortium name="Genoscope - CEA"/>
            <person name="William W."/>
        </authorList>
    </citation>
    <scope>NUCLEOTIDE SEQUENCE</scope>
</reference>
<dbReference type="PROSITE" id="PS00194">
    <property type="entry name" value="THIOREDOXIN_1"/>
    <property type="match status" value="1"/>
</dbReference>
<dbReference type="PRINTS" id="PR00421">
    <property type="entry name" value="THIOREDOXIN"/>
</dbReference>
<dbReference type="InterPro" id="IPR017937">
    <property type="entry name" value="Thioredoxin_CS"/>
</dbReference>
<feature type="chain" id="PRO_5035201631" description="Thioredoxin domain-containing protein" evidence="2">
    <location>
        <begin position="18"/>
        <end position="221"/>
    </location>
</feature>
<feature type="domain" description="Thioredoxin" evidence="3">
    <location>
        <begin position="84"/>
        <end position="221"/>
    </location>
</feature>
<dbReference type="OrthoDB" id="2121326at2759"/>
<proteinExistence type="predicted"/>
<evidence type="ECO:0000313" key="5">
    <source>
        <dbReference type="Proteomes" id="UP000789595"/>
    </source>
</evidence>
<dbReference type="SUPFAM" id="SSF52833">
    <property type="entry name" value="Thioredoxin-like"/>
    <property type="match status" value="1"/>
</dbReference>
<sequence length="221" mass="23346">MMRTASLCLLTIAAAAAARTKPALHVRPSKLTSCMLSLRGGAGAKVLSPKRSLLGKIMDFIASFFDPAFGGNYGVASAAAQASAAAPAAAPAKKASRMNRGRGGRTISVDDLKQMEGGRVKPIKTAAEMKRAIASSKLTVVDFWASWCGPCMQIKPKFAKISDRYGGVGFYAVDVDAAKPVSQAHGVSSMPTFVFFKGGKEIERFSGADENKLSQLIERLK</sequence>
<feature type="signal peptide" evidence="2">
    <location>
        <begin position="1"/>
        <end position="17"/>
    </location>
</feature>
<evidence type="ECO:0000259" key="3">
    <source>
        <dbReference type="PROSITE" id="PS51352"/>
    </source>
</evidence>
<keyword evidence="2" id="KW-0732">Signal</keyword>
<evidence type="ECO:0000313" key="4">
    <source>
        <dbReference type="EMBL" id="CAH0370597.1"/>
    </source>
</evidence>
<dbReference type="InterPro" id="IPR013766">
    <property type="entry name" value="Thioredoxin_domain"/>
</dbReference>
<comment type="caution">
    <text evidence="4">The sequence shown here is derived from an EMBL/GenBank/DDBJ whole genome shotgun (WGS) entry which is preliminary data.</text>
</comment>
<evidence type="ECO:0000256" key="1">
    <source>
        <dbReference type="ARBA" id="ARBA00023157"/>
    </source>
</evidence>
<dbReference type="PANTHER" id="PTHR46115">
    <property type="entry name" value="THIOREDOXIN-LIKE PROTEIN 1"/>
    <property type="match status" value="1"/>
</dbReference>
<dbReference type="Pfam" id="PF00085">
    <property type="entry name" value="Thioredoxin"/>
    <property type="match status" value="1"/>
</dbReference>
<dbReference type="InterPro" id="IPR036249">
    <property type="entry name" value="Thioredoxin-like_sf"/>
</dbReference>
<gene>
    <name evidence="4" type="ORF">PECAL_3P04930</name>
</gene>
<dbReference type="CDD" id="cd02947">
    <property type="entry name" value="TRX_family"/>
    <property type="match status" value="1"/>
</dbReference>
<name>A0A8J2WVY6_9STRA</name>
<organism evidence="4 5">
    <name type="scientific">Pelagomonas calceolata</name>
    <dbReference type="NCBI Taxonomy" id="35677"/>
    <lineage>
        <taxon>Eukaryota</taxon>
        <taxon>Sar</taxon>
        <taxon>Stramenopiles</taxon>
        <taxon>Ochrophyta</taxon>
        <taxon>Pelagophyceae</taxon>
        <taxon>Pelagomonadales</taxon>
        <taxon>Pelagomonadaceae</taxon>
        <taxon>Pelagomonas</taxon>
    </lineage>
</organism>
<evidence type="ECO:0000256" key="2">
    <source>
        <dbReference type="SAM" id="SignalP"/>
    </source>
</evidence>
<keyword evidence="1" id="KW-1015">Disulfide bond</keyword>
<dbReference type="Gene3D" id="3.40.30.10">
    <property type="entry name" value="Glutaredoxin"/>
    <property type="match status" value="1"/>
</dbReference>
<accession>A0A8J2WVY6</accession>
<keyword evidence="5" id="KW-1185">Reference proteome</keyword>
<dbReference type="EMBL" id="CAKKNE010000003">
    <property type="protein sequence ID" value="CAH0370597.1"/>
    <property type="molecule type" value="Genomic_DNA"/>
</dbReference>
<dbReference type="PROSITE" id="PS51352">
    <property type="entry name" value="THIOREDOXIN_2"/>
    <property type="match status" value="1"/>
</dbReference>